<protein>
    <recommendedName>
        <fullName evidence="4">NAD-dependent epimerase/dehydratase domain-containing protein</fullName>
    </recommendedName>
</protein>
<dbReference type="InterPro" id="IPR036291">
    <property type="entry name" value="NAD(P)-bd_dom_sf"/>
</dbReference>
<comment type="similarity">
    <text evidence="2">Belongs to the NAD(P)-dependent epimerase/dehydratase family. Dihydroflavonol-4-reductase subfamily.</text>
</comment>
<dbReference type="OrthoDB" id="2735536at2759"/>
<dbReference type="AlphaFoldDB" id="F4SBQ0"/>
<dbReference type="EMBL" id="GL883193">
    <property type="protein sequence ID" value="EGF97903.1"/>
    <property type="molecule type" value="Genomic_DNA"/>
</dbReference>
<dbReference type="GeneID" id="18925157"/>
<evidence type="ECO:0000256" key="2">
    <source>
        <dbReference type="ARBA" id="ARBA00023445"/>
    </source>
</evidence>
<gene>
    <name evidence="5" type="ORF">MELLADRAFT_113972</name>
</gene>
<dbReference type="VEuPathDB" id="FungiDB:MELLADRAFT_113972"/>
<dbReference type="Proteomes" id="UP000001072">
    <property type="component" value="Unassembled WGS sequence"/>
</dbReference>
<feature type="region of interest" description="Disordered" evidence="3">
    <location>
        <begin position="310"/>
        <end position="331"/>
    </location>
</feature>
<keyword evidence="1" id="KW-0560">Oxidoreductase</keyword>
<evidence type="ECO:0000256" key="3">
    <source>
        <dbReference type="SAM" id="MobiDB-lite"/>
    </source>
</evidence>
<proteinExistence type="inferred from homology"/>
<dbReference type="FunCoup" id="F4SBQ0">
    <property type="interactions" value="41"/>
</dbReference>
<dbReference type="InParanoid" id="F4SBQ0"/>
<keyword evidence="6" id="KW-1185">Reference proteome</keyword>
<reference evidence="6" key="1">
    <citation type="journal article" date="2011" name="Proc. Natl. Acad. Sci. U.S.A.">
        <title>Obligate biotrophy features unraveled by the genomic analysis of rust fungi.</title>
        <authorList>
            <person name="Duplessis S."/>
            <person name="Cuomo C.A."/>
            <person name="Lin Y.-C."/>
            <person name="Aerts A."/>
            <person name="Tisserant E."/>
            <person name="Veneault-Fourrey C."/>
            <person name="Joly D.L."/>
            <person name="Hacquard S."/>
            <person name="Amselem J."/>
            <person name="Cantarel B.L."/>
            <person name="Chiu R."/>
            <person name="Coutinho P.M."/>
            <person name="Feau N."/>
            <person name="Field M."/>
            <person name="Frey P."/>
            <person name="Gelhaye E."/>
            <person name="Goldberg J."/>
            <person name="Grabherr M.G."/>
            <person name="Kodira C.D."/>
            <person name="Kohler A."/>
            <person name="Kuees U."/>
            <person name="Lindquist E.A."/>
            <person name="Lucas S.M."/>
            <person name="Mago R."/>
            <person name="Mauceli E."/>
            <person name="Morin E."/>
            <person name="Murat C."/>
            <person name="Pangilinan J.L."/>
            <person name="Park R."/>
            <person name="Pearson M."/>
            <person name="Quesneville H."/>
            <person name="Rouhier N."/>
            <person name="Sakthikumar S."/>
            <person name="Salamov A.A."/>
            <person name="Schmutz J."/>
            <person name="Selles B."/>
            <person name="Shapiro H."/>
            <person name="Tanguay P."/>
            <person name="Tuskan G.A."/>
            <person name="Henrissat B."/>
            <person name="Van de Peer Y."/>
            <person name="Rouze P."/>
            <person name="Ellis J.G."/>
            <person name="Dodds P.N."/>
            <person name="Schein J.E."/>
            <person name="Zhong S."/>
            <person name="Hamelin R.C."/>
            <person name="Grigoriev I.V."/>
            <person name="Szabo L.J."/>
            <person name="Martin F."/>
        </authorList>
    </citation>
    <scope>NUCLEOTIDE SEQUENCE [LARGE SCALE GENOMIC DNA]</scope>
    <source>
        <strain evidence="6">98AG31 / pathotype 3-4-7</strain>
    </source>
</reference>
<dbReference type="PANTHER" id="PTHR10366:SF564">
    <property type="entry name" value="STEROL-4-ALPHA-CARBOXYLATE 3-DEHYDROGENASE, DECARBOXYLATING"/>
    <property type="match status" value="1"/>
</dbReference>
<dbReference type="GO" id="GO:0016616">
    <property type="term" value="F:oxidoreductase activity, acting on the CH-OH group of donors, NAD or NADP as acceptor"/>
    <property type="evidence" value="ECO:0007669"/>
    <property type="project" value="TreeGrafter"/>
</dbReference>
<accession>F4SBQ0</accession>
<evidence type="ECO:0000313" key="6">
    <source>
        <dbReference type="Proteomes" id="UP000001072"/>
    </source>
</evidence>
<feature type="domain" description="NAD-dependent epimerase/dehydratase" evidence="4">
    <location>
        <begin position="10"/>
        <end position="260"/>
    </location>
</feature>
<dbReference type="InterPro" id="IPR001509">
    <property type="entry name" value="Epimerase_deHydtase"/>
</dbReference>
<dbReference type="Gene3D" id="3.40.50.720">
    <property type="entry name" value="NAD(P)-binding Rossmann-like Domain"/>
    <property type="match status" value="1"/>
</dbReference>
<dbReference type="Pfam" id="PF01370">
    <property type="entry name" value="Epimerase"/>
    <property type="match status" value="1"/>
</dbReference>
<organism evidence="6">
    <name type="scientific">Melampsora larici-populina (strain 98AG31 / pathotype 3-4-7)</name>
    <name type="common">Poplar leaf rust fungus</name>
    <dbReference type="NCBI Taxonomy" id="747676"/>
    <lineage>
        <taxon>Eukaryota</taxon>
        <taxon>Fungi</taxon>
        <taxon>Dikarya</taxon>
        <taxon>Basidiomycota</taxon>
        <taxon>Pucciniomycotina</taxon>
        <taxon>Pucciniomycetes</taxon>
        <taxon>Pucciniales</taxon>
        <taxon>Melampsoraceae</taxon>
        <taxon>Melampsora</taxon>
    </lineage>
</organism>
<dbReference type="InterPro" id="IPR050425">
    <property type="entry name" value="NAD(P)_dehydrat-like"/>
</dbReference>
<sequence length="421" mass="46847">MPSTKPSSHVLVTGASGYIASWTCQFLLEGGFKVRGTVRSKEKGDHLSQIFERFGNKWSYVVIEDIEKPNGFDEAVKDIDSVAHIASPCHMNVTDDPYKYVINPAVIGTLSILNSANGPNGKSVKRIVITSSLAAVLNPTNDLNHVFNESEWNEYSSEVVKAKGKDSPPVEIYRCSKTAEKAAWSFMKENQPAFDLVTLCPSYVLGPVIHQVKDSKSINGSVKLFYNYLVGISDAESAKKPFSSEVDVRDLAVAHIQALVIEKAGGNRYAISKRWLDPDHVLCLTCGGSKNFNALAFTWQDALDILHEKGQGKDWPNSTKGEPGSGKSAKQNLYDASKSINDLDMKYRPFEETIIDMSNSLKALSKTWRYVFFKPTRARIRKSLVKEQHQFEHKTVHINEIVQDGFQGNGIDQKIGNEINR</sequence>
<dbReference type="PANTHER" id="PTHR10366">
    <property type="entry name" value="NAD DEPENDENT EPIMERASE/DEHYDRATASE"/>
    <property type="match status" value="1"/>
</dbReference>
<dbReference type="STRING" id="747676.F4SBQ0"/>
<dbReference type="eggNOG" id="KOG1502">
    <property type="taxonomic scope" value="Eukaryota"/>
</dbReference>
<dbReference type="KEGG" id="mlr:MELLADRAFT_113972"/>
<name>F4SBQ0_MELLP</name>
<dbReference type="SUPFAM" id="SSF51735">
    <property type="entry name" value="NAD(P)-binding Rossmann-fold domains"/>
    <property type="match status" value="1"/>
</dbReference>
<dbReference type="HOGENOM" id="CLU_007383_9_2_1"/>
<evidence type="ECO:0000259" key="4">
    <source>
        <dbReference type="Pfam" id="PF01370"/>
    </source>
</evidence>
<evidence type="ECO:0000313" key="5">
    <source>
        <dbReference type="EMBL" id="EGF97903.1"/>
    </source>
</evidence>
<evidence type="ECO:0000256" key="1">
    <source>
        <dbReference type="ARBA" id="ARBA00023002"/>
    </source>
</evidence>
<dbReference type="RefSeq" id="XP_007418818.1">
    <property type="nucleotide sequence ID" value="XM_007418756.1"/>
</dbReference>